<evidence type="ECO:0000313" key="2">
    <source>
        <dbReference type="Proteomes" id="UP001218218"/>
    </source>
</evidence>
<dbReference type="Gene3D" id="2.60.20.10">
    <property type="entry name" value="Crystallins"/>
    <property type="match status" value="1"/>
</dbReference>
<dbReference type="AlphaFoldDB" id="A0AAD7E9A7"/>
<proteinExistence type="predicted"/>
<protein>
    <submittedName>
        <fullName evidence="1">Uncharacterized protein</fullName>
    </submittedName>
</protein>
<name>A0AAD7E9A7_9AGAR</name>
<organism evidence="1 2">
    <name type="scientific">Mycena albidolilacea</name>
    <dbReference type="NCBI Taxonomy" id="1033008"/>
    <lineage>
        <taxon>Eukaryota</taxon>
        <taxon>Fungi</taxon>
        <taxon>Dikarya</taxon>
        <taxon>Basidiomycota</taxon>
        <taxon>Agaricomycotina</taxon>
        <taxon>Agaricomycetes</taxon>
        <taxon>Agaricomycetidae</taxon>
        <taxon>Agaricales</taxon>
        <taxon>Marasmiineae</taxon>
        <taxon>Mycenaceae</taxon>
        <taxon>Mycena</taxon>
    </lineage>
</organism>
<evidence type="ECO:0000313" key="1">
    <source>
        <dbReference type="EMBL" id="KAJ7302759.1"/>
    </source>
</evidence>
<keyword evidence="2" id="KW-1185">Reference proteome</keyword>
<accession>A0AAD7E9A7</accession>
<reference evidence="1" key="1">
    <citation type="submission" date="2023-03" db="EMBL/GenBank/DDBJ databases">
        <title>Massive genome expansion in bonnet fungi (Mycena s.s.) driven by repeated elements and novel gene families across ecological guilds.</title>
        <authorList>
            <consortium name="Lawrence Berkeley National Laboratory"/>
            <person name="Harder C.B."/>
            <person name="Miyauchi S."/>
            <person name="Viragh M."/>
            <person name="Kuo A."/>
            <person name="Thoen E."/>
            <person name="Andreopoulos B."/>
            <person name="Lu D."/>
            <person name="Skrede I."/>
            <person name="Drula E."/>
            <person name="Henrissat B."/>
            <person name="Morin E."/>
            <person name="Kohler A."/>
            <person name="Barry K."/>
            <person name="LaButti K."/>
            <person name="Morin E."/>
            <person name="Salamov A."/>
            <person name="Lipzen A."/>
            <person name="Mereny Z."/>
            <person name="Hegedus B."/>
            <person name="Baldrian P."/>
            <person name="Stursova M."/>
            <person name="Weitz H."/>
            <person name="Taylor A."/>
            <person name="Grigoriev I.V."/>
            <person name="Nagy L.G."/>
            <person name="Martin F."/>
            <person name="Kauserud H."/>
        </authorList>
    </citation>
    <scope>NUCLEOTIDE SEQUENCE</scope>
    <source>
        <strain evidence="1">CBHHK002</strain>
    </source>
</reference>
<comment type="caution">
    <text evidence="1">The sequence shown here is derived from an EMBL/GenBank/DDBJ whole genome shotgun (WGS) entry which is preliminary data.</text>
</comment>
<dbReference type="EMBL" id="JARIHO010000112">
    <property type="protein sequence ID" value="KAJ7302759.1"/>
    <property type="molecule type" value="Genomic_DNA"/>
</dbReference>
<sequence length="319" mass="34409">MTAVAVLFWGDILHHWTRDGAESTGASKWPDFIIRDRARKRGVLCRLHRVSVPFIRIEGVSLIHHVYTSSEEIGEIEGPGTSFQGCAKLISTLYPAVQTKETLGTDVRVHKFRGPRNNKEVVVGFEVLCCAISTTFPCTAMCTHRVYLRTVMIYLSKLPFIVLAAALTTVKGVYAGTVQSVRGSAANHTSVTTASHGNVTPDSSQVILVEVCMNVNFDTCVDLNFPLIPTGCVGVPEGWNDAISSAQAVPGIVCTFYADPGCTGNSVIVAGTIANFFDVGMNDQTTVISCGFIWWPENRLGMQTSLIGLAKWLAPPGGV</sequence>
<dbReference type="Proteomes" id="UP001218218">
    <property type="component" value="Unassembled WGS sequence"/>
</dbReference>
<gene>
    <name evidence="1" type="ORF">DFH08DRAFT_826355</name>
</gene>